<dbReference type="EMBL" id="JARJCN010000006">
    <property type="protein sequence ID" value="KAJ7100137.1"/>
    <property type="molecule type" value="Genomic_DNA"/>
</dbReference>
<name>A0AAD6XSI2_9AGAR</name>
<reference evidence="2" key="1">
    <citation type="submission" date="2023-03" db="EMBL/GenBank/DDBJ databases">
        <title>Massive genome expansion in bonnet fungi (Mycena s.s.) driven by repeated elements and novel gene families across ecological guilds.</title>
        <authorList>
            <consortium name="Lawrence Berkeley National Laboratory"/>
            <person name="Harder C.B."/>
            <person name="Miyauchi S."/>
            <person name="Viragh M."/>
            <person name="Kuo A."/>
            <person name="Thoen E."/>
            <person name="Andreopoulos B."/>
            <person name="Lu D."/>
            <person name="Skrede I."/>
            <person name="Drula E."/>
            <person name="Henrissat B."/>
            <person name="Morin E."/>
            <person name="Kohler A."/>
            <person name="Barry K."/>
            <person name="LaButti K."/>
            <person name="Morin E."/>
            <person name="Salamov A."/>
            <person name="Lipzen A."/>
            <person name="Mereny Z."/>
            <person name="Hegedus B."/>
            <person name="Baldrian P."/>
            <person name="Stursova M."/>
            <person name="Weitz H."/>
            <person name="Taylor A."/>
            <person name="Grigoriev I.V."/>
            <person name="Nagy L.G."/>
            <person name="Martin F."/>
            <person name="Kauserud H."/>
        </authorList>
    </citation>
    <scope>NUCLEOTIDE SEQUENCE</scope>
    <source>
        <strain evidence="2">CBHHK173m</strain>
    </source>
</reference>
<protein>
    <submittedName>
        <fullName evidence="2">Uncharacterized protein</fullName>
    </submittedName>
</protein>
<feature type="compositionally biased region" description="Acidic residues" evidence="1">
    <location>
        <begin position="370"/>
        <end position="382"/>
    </location>
</feature>
<accession>A0AAD6XSI2</accession>
<comment type="caution">
    <text evidence="2">The sequence shown here is derived from an EMBL/GenBank/DDBJ whole genome shotgun (WGS) entry which is preliminary data.</text>
</comment>
<dbReference type="AlphaFoldDB" id="A0AAD6XSI2"/>
<evidence type="ECO:0000256" key="1">
    <source>
        <dbReference type="SAM" id="MobiDB-lite"/>
    </source>
</evidence>
<gene>
    <name evidence="2" type="ORF">B0H15DRAFT_509573</name>
</gene>
<evidence type="ECO:0000313" key="3">
    <source>
        <dbReference type="Proteomes" id="UP001222325"/>
    </source>
</evidence>
<sequence length="413" mass="46866">MLVVVCHCHFAIPLSAMTTTIRIRFEGLPHSFLARRWKTPNQNWSFESLPPDTPHIIIYDEAIFANQLGGKRRRNLSLQQTRTWGYNGDYDCQAIYAQAQTPDGEPTRVFCLRMILNAKHSTSDVSSASFQVYDKLVKDAEFHSNHLRGLEGVHVPLHYGMWIMDSGDWAGTVLFSLTQWCGTSWNELQYTKLNTEANRILVGRAYEALHDFDIFCGGLDRVYDFRHVLLDLSAPGLTPAQRLNGEAPCYIVDFSEARADHNCKRTVPVLPLDSILSWDVVGCREMTDALFLLKFMPLIKPTKQLLEVVAWHSEYSKRHPDQPGWQVLAAQRAKLYPDMPPVHPQYKLVFEDDSPYARATFTDEFAAYSDDEDETTDISDDVDGFRAESASPETISDPVATEAQPSKLEVLLC</sequence>
<organism evidence="2 3">
    <name type="scientific">Mycena belliarum</name>
    <dbReference type="NCBI Taxonomy" id="1033014"/>
    <lineage>
        <taxon>Eukaryota</taxon>
        <taxon>Fungi</taxon>
        <taxon>Dikarya</taxon>
        <taxon>Basidiomycota</taxon>
        <taxon>Agaricomycotina</taxon>
        <taxon>Agaricomycetes</taxon>
        <taxon>Agaricomycetidae</taxon>
        <taxon>Agaricales</taxon>
        <taxon>Marasmiineae</taxon>
        <taxon>Mycenaceae</taxon>
        <taxon>Mycena</taxon>
    </lineage>
</organism>
<dbReference type="Proteomes" id="UP001222325">
    <property type="component" value="Unassembled WGS sequence"/>
</dbReference>
<feature type="region of interest" description="Disordered" evidence="1">
    <location>
        <begin position="370"/>
        <end position="405"/>
    </location>
</feature>
<proteinExistence type="predicted"/>
<keyword evidence="3" id="KW-1185">Reference proteome</keyword>
<evidence type="ECO:0000313" key="2">
    <source>
        <dbReference type="EMBL" id="KAJ7100137.1"/>
    </source>
</evidence>